<dbReference type="KEGG" id="kfa:Q73A0000_01400"/>
<gene>
    <name evidence="4" type="ORF">Q73A0000_01400</name>
</gene>
<evidence type="ECO:0000313" key="4">
    <source>
        <dbReference type="EMBL" id="QOW09098.1"/>
    </source>
</evidence>
<organism evidence="4 5">
    <name type="scientific">Kaistella flava</name>
    <name type="common">ex Peng et al. 2021</name>
    <dbReference type="NCBI Taxonomy" id="2038776"/>
    <lineage>
        <taxon>Bacteria</taxon>
        <taxon>Pseudomonadati</taxon>
        <taxon>Bacteroidota</taxon>
        <taxon>Flavobacteriia</taxon>
        <taxon>Flavobacteriales</taxon>
        <taxon>Weeksellaceae</taxon>
        <taxon>Chryseobacterium group</taxon>
        <taxon>Kaistella</taxon>
    </lineage>
</organism>
<evidence type="ECO:0000259" key="3">
    <source>
        <dbReference type="Pfam" id="PF13102"/>
    </source>
</evidence>
<dbReference type="InterPro" id="IPR010998">
    <property type="entry name" value="Integrase_recombinase_N"/>
</dbReference>
<reference evidence="4 5" key="1">
    <citation type="submission" date="2019-05" db="EMBL/GenBank/DDBJ databases">
        <title>Chryseobacterium sp. isolated from King George Island, maritime Antarctica.</title>
        <authorList>
            <person name="Peng X."/>
        </authorList>
    </citation>
    <scope>NUCLEOTIDE SEQUENCE [LARGE SCALE GENOMIC DNA]</scope>
    <source>
        <strain evidence="4 5">7-3A</strain>
    </source>
</reference>
<dbReference type="Gene3D" id="1.10.443.10">
    <property type="entry name" value="Intergrase catalytic core"/>
    <property type="match status" value="1"/>
</dbReference>
<dbReference type="GO" id="GO:0003677">
    <property type="term" value="F:DNA binding"/>
    <property type="evidence" value="ECO:0007669"/>
    <property type="project" value="UniProtKB-KW"/>
</dbReference>
<dbReference type="SUPFAM" id="SSF56349">
    <property type="entry name" value="DNA breaking-rejoining enzymes"/>
    <property type="match status" value="1"/>
</dbReference>
<dbReference type="InterPro" id="IPR011010">
    <property type="entry name" value="DNA_brk_join_enz"/>
</dbReference>
<dbReference type="InterPro" id="IPR025269">
    <property type="entry name" value="SAM-like_dom"/>
</dbReference>
<keyword evidence="1" id="KW-0238">DNA-binding</keyword>
<dbReference type="AlphaFoldDB" id="A0A7M2Y4D9"/>
<dbReference type="InterPro" id="IPR013762">
    <property type="entry name" value="Integrase-like_cat_sf"/>
</dbReference>
<dbReference type="GO" id="GO:0006310">
    <property type="term" value="P:DNA recombination"/>
    <property type="evidence" value="ECO:0007669"/>
    <property type="project" value="UniProtKB-KW"/>
</dbReference>
<feature type="domain" description="Phage integrase SAM-like" evidence="3">
    <location>
        <begin position="126"/>
        <end position="213"/>
    </location>
</feature>
<dbReference type="RefSeq" id="WP_193812309.1">
    <property type="nucleotide sequence ID" value="NZ_CP040442.1"/>
</dbReference>
<accession>A0A7M2Y4D9</accession>
<dbReference type="EMBL" id="CP040442">
    <property type="protein sequence ID" value="QOW09098.1"/>
    <property type="molecule type" value="Genomic_DNA"/>
</dbReference>
<proteinExistence type="predicted"/>
<dbReference type="GO" id="GO:0015074">
    <property type="term" value="P:DNA integration"/>
    <property type="evidence" value="ECO:0007669"/>
    <property type="project" value="InterPro"/>
</dbReference>
<dbReference type="Gene3D" id="1.10.150.130">
    <property type="match status" value="1"/>
</dbReference>
<keyword evidence="5" id="KW-1185">Reference proteome</keyword>
<dbReference type="Pfam" id="PF13102">
    <property type="entry name" value="Phage_int_SAM_5"/>
    <property type="match status" value="1"/>
</dbReference>
<evidence type="ECO:0000256" key="1">
    <source>
        <dbReference type="ARBA" id="ARBA00023125"/>
    </source>
</evidence>
<name>A0A7M2Y4D9_9FLAO</name>
<evidence type="ECO:0000256" key="2">
    <source>
        <dbReference type="ARBA" id="ARBA00023172"/>
    </source>
</evidence>
<sequence>MATVNFLYRSSKDRAPLTVRLQFWIGKKPDAKAFFLDAKSNLFISAKDWELYRENKNTNNRDAAIKNLKLKINTDIQEIEELVLSAFAITEPELTNKKWLQNIVNQYYFPELIAKNKASKEIPTDLVSYIDFFIENEELNDVMKSKYRVLKSKLETFQAFRRKTIEIYDIDNLFRREFITYSREVANYAEHTINRDFGYISTLCKSAGLEGIELHKKHKDFKAPQLKKIIHEILNPEEILIVENLEGLMPSLDNVRDLFLVSLYTGQRISDFMRFNKEMIREENGQRLLEFEQSKTGELMSIPIIPKLEKILQKHGGNFPRKISDAKYNEYLKKVLEKAGFTNEVWGRKLIEISEGVWRKKDVKLPRYQFFSSHSGRRSFASNAFGKMPISDIMYLTGHVIEKTFLVYVNKKKTDRAHEAAPKLAALYSDDTKDKDLLNQLQELIKNKHFDIETLIKNLKNDD</sequence>
<protein>
    <recommendedName>
        <fullName evidence="3">Phage integrase SAM-like domain-containing protein</fullName>
    </recommendedName>
</protein>
<keyword evidence="2" id="KW-0233">DNA recombination</keyword>
<evidence type="ECO:0000313" key="5">
    <source>
        <dbReference type="Proteomes" id="UP000594195"/>
    </source>
</evidence>
<dbReference type="Proteomes" id="UP000594195">
    <property type="component" value="Chromosome"/>
</dbReference>